<organism evidence="1 2">
    <name type="scientific">Immersiella caudata</name>
    <dbReference type="NCBI Taxonomy" id="314043"/>
    <lineage>
        <taxon>Eukaryota</taxon>
        <taxon>Fungi</taxon>
        <taxon>Dikarya</taxon>
        <taxon>Ascomycota</taxon>
        <taxon>Pezizomycotina</taxon>
        <taxon>Sordariomycetes</taxon>
        <taxon>Sordariomycetidae</taxon>
        <taxon>Sordariales</taxon>
        <taxon>Lasiosphaeriaceae</taxon>
        <taxon>Immersiella</taxon>
    </lineage>
</organism>
<evidence type="ECO:0000313" key="2">
    <source>
        <dbReference type="Proteomes" id="UP001175000"/>
    </source>
</evidence>
<sequence>MASLGRISNSAVSAVNENTVALVNINLDFSLWRCNPSPEFLPIGSALTRGRRREAETGQAHRTACTLGFLFHETIPSTPKLIKAYGRRVSDILSHPDVNPQGTESDGPFQAFIGADCTTIWAAATSGPSAICVHLLACMLADAWDAKAATAIWFELVEHRKRQVQQDLDEGKLTNPHTSAASQQPYTRAELASWDASARSWLRRAGTCMMVRRTQFALIAENLTVPYPRGANTYETVIATWTRAMEVLEKLLDNLPQEACDRAVIRGISAWHLYPDLLVFQTQATKVSFKDPLFPSSAILSVGLEYKGQPSDNFVRWSLALSHLKFYGDPVAVRSNEQLSRVNISQLWLVALGTIFRQWDIPYASFDVALQWFEELGRKLGKARLGQLPQLSWLARLCSAATGLDGEKGKVATMLVNYGWRRGAKFLGGKSIQNYYPPFLGLGNIRIMRSLSRDNDPDGAIEYFRHICRGLQLNAQDCVITYDATIASEDYTEWATIYPVDEHLADRGPSGPQLNPGKKNIRWLHIELPDDQPRREFIQRLLESRKAQLEAIGEKCMIVTEEGDMLQPYGTGAKGKNEFTWKNPPNLLAGTISRDVIIKHVYGPWSQLTEFYHVWVKEPMYDVCMGNLALSQSGPGQLVSPADALSWLRATPSPNHICAYLLALVSAMPLETSPRRNVHRTNKRKRETTPDALTDTFFITTAAHNTTVEDYDPTSYFSMISSHHRHPRSWSLSLRALEIASEVYSALPRATVSLQVVEMELIKSRWLPLRIQNVDQTDSSFTSQFRDIIRIPLEQHMASLSREQSFACLAMFESGRFNIDPFLLADVVALCSEDSIFVAEMLLSGPGSRLPRAGIRHMVGNVGHAGVVCMVLPEDPRVRAPGHDASVVSHSPYNIGDELIADGFRSTSLHLSFTTWKVPLECGTTGEIDQEIFLLEAVVSVQDKGRWVADINVLGVEREPPIIVSCSCSTKEDLAGKPPTDMQLGIENAVSIGSWDELLDPPPCIGILKTNSNWVARLAAVCLITQEGHGHALGVLEEGADKLCWDCLVRDYTDPEPHMPQRIIL</sequence>
<dbReference type="Proteomes" id="UP001175000">
    <property type="component" value="Unassembled WGS sequence"/>
</dbReference>
<reference evidence="1" key="1">
    <citation type="submission" date="2023-06" db="EMBL/GenBank/DDBJ databases">
        <title>Genome-scale phylogeny and comparative genomics of the fungal order Sordariales.</title>
        <authorList>
            <consortium name="Lawrence Berkeley National Laboratory"/>
            <person name="Hensen N."/>
            <person name="Bonometti L."/>
            <person name="Westerberg I."/>
            <person name="Brannstrom I.O."/>
            <person name="Guillou S."/>
            <person name="Cros-Aarteil S."/>
            <person name="Calhoun S."/>
            <person name="Haridas S."/>
            <person name="Kuo A."/>
            <person name="Mondo S."/>
            <person name="Pangilinan J."/>
            <person name="Riley R."/>
            <person name="Labutti K."/>
            <person name="Andreopoulos B."/>
            <person name="Lipzen A."/>
            <person name="Chen C."/>
            <person name="Yanf M."/>
            <person name="Daum C."/>
            <person name="Ng V."/>
            <person name="Clum A."/>
            <person name="Steindorff A."/>
            <person name="Ohm R."/>
            <person name="Martin F."/>
            <person name="Silar P."/>
            <person name="Natvig D."/>
            <person name="Lalanne C."/>
            <person name="Gautier V."/>
            <person name="Ament-Velasquez S.L."/>
            <person name="Kruys A."/>
            <person name="Hutchinson M.I."/>
            <person name="Powell A.J."/>
            <person name="Barry K."/>
            <person name="Miller A.N."/>
            <person name="Grigoriev I.V."/>
            <person name="Debuchy R."/>
            <person name="Gladieux P."/>
            <person name="Thoren M.H."/>
            <person name="Johannesson H."/>
        </authorList>
    </citation>
    <scope>NUCLEOTIDE SEQUENCE</scope>
    <source>
        <strain evidence="1">CBS 606.72</strain>
    </source>
</reference>
<dbReference type="AlphaFoldDB" id="A0AA39WBA7"/>
<name>A0AA39WBA7_9PEZI</name>
<protein>
    <submittedName>
        <fullName evidence="1">Uncharacterized protein</fullName>
    </submittedName>
</protein>
<comment type="caution">
    <text evidence="1">The sequence shown here is derived from an EMBL/GenBank/DDBJ whole genome shotgun (WGS) entry which is preliminary data.</text>
</comment>
<proteinExistence type="predicted"/>
<accession>A0AA39WBA7</accession>
<keyword evidence="2" id="KW-1185">Reference proteome</keyword>
<dbReference type="EMBL" id="JAULSU010000008">
    <property type="protein sequence ID" value="KAK0609430.1"/>
    <property type="molecule type" value="Genomic_DNA"/>
</dbReference>
<gene>
    <name evidence="1" type="ORF">B0T14DRAFT_465885</name>
</gene>
<evidence type="ECO:0000313" key="1">
    <source>
        <dbReference type="EMBL" id="KAK0609430.1"/>
    </source>
</evidence>